<dbReference type="GO" id="GO:0009312">
    <property type="term" value="P:oligosaccharide biosynthetic process"/>
    <property type="evidence" value="ECO:0007669"/>
    <property type="project" value="TreeGrafter"/>
</dbReference>
<organism evidence="10 11">
    <name type="scientific">Carlito syrichta</name>
    <name type="common">Philippine tarsier</name>
    <name type="synonym">Tarsius syrichta</name>
    <dbReference type="NCBI Taxonomy" id="1868482"/>
    <lineage>
        <taxon>Eukaryota</taxon>
        <taxon>Metazoa</taxon>
        <taxon>Chordata</taxon>
        <taxon>Craniata</taxon>
        <taxon>Vertebrata</taxon>
        <taxon>Euteleostomi</taxon>
        <taxon>Mammalia</taxon>
        <taxon>Eutheria</taxon>
        <taxon>Euarchontoglires</taxon>
        <taxon>Primates</taxon>
        <taxon>Haplorrhini</taxon>
        <taxon>Tarsiiformes</taxon>
        <taxon>Tarsiidae</taxon>
        <taxon>Carlito</taxon>
    </lineage>
</organism>
<gene>
    <name evidence="11" type="primary">MPDU1</name>
</gene>
<feature type="compositionally biased region" description="Gly residues" evidence="8">
    <location>
        <begin position="179"/>
        <end position="189"/>
    </location>
</feature>
<evidence type="ECO:0000313" key="10">
    <source>
        <dbReference type="Proteomes" id="UP000189704"/>
    </source>
</evidence>
<evidence type="ECO:0000256" key="9">
    <source>
        <dbReference type="SAM" id="Phobius"/>
    </source>
</evidence>
<name>A0A3Q0E1W7_CARSF</name>
<evidence type="ECO:0000256" key="4">
    <source>
        <dbReference type="ARBA" id="ARBA00022737"/>
    </source>
</evidence>
<dbReference type="GeneID" id="103264630"/>
<dbReference type="FunFam" id="1.20.1280.290:FF:000006">
    <property type="entry name" value="mannose-P-dolichol utilization defect 1 protein"/>
    <property type="match status" value="1"/>
</dbReference>
<keyword evidence="3 9" id="KW-0812">Transmembrane</keyword>
<protein>
    <submittedName>
        <fullName evidence="11">Mannose-P-dolichol utilization defect 1 protein isoform X1</fullName>
    </submittedName>
</protein>
<dbReference type="CTD" id="9526"/>
<evidence type="ECO:0000256" key="3">
    <source>
        <dbReference type="ARBA" id="ARBA00022692"/>
    </source>
</evidence>
<comment type="similarity">
    <text evidence="7">Belongs to the MPDU1 (TC 2.A.43.3) family.</text>
</comment>
<dbReference type="SMART" id="SM00679">
    <property type="entry name" value="CTNS"/>
    <property type="match status" value="1"/>
</dbReference>
<dbReference type="OrthoDB" id="271506at2759"/>
<keyword evidence="6 9" id="KW-0472">Membrane</keyword>
<evidence type="ECO:0000256" key="8">
    <source>
        <dbReference type="SAM" id="MobiDB-lite"/>
    </source>
</evidence>
<keyword evidence="2" id="KW-0813">Transport</keyword>
<comment type="subcellular location">
    <subcellularLocation>
        <location evidence="1">Membrane</location>
        <topology evidence="1">Multi-pass membrane protein</topology>
    </subcellularLocation>
</comment>
<evidence type="ECO:0000256" key="2">
    <source>
        <dbReference type="ARBA" id="ARBA00022448"/>
    </source>
</evidence>
<accession>A0A3Q0E1W7</accession>
<feature type="region of interest" description="Disordered" evidence="8">
    <location>
        <begin position="276"/>
        <end position="308"/>
    </location>
</feature>
<feature type="transmembrane region" description="Helical" evidence="9">
    <location>
        <begin position="71"/>
        <end position="94"/>
    </location>
</feature>
<feature type="region of interest" description="Disordered" evidence="8">
    <location>
        <begin position="173"/>
        <end position="200"/>
    </location>
</feature>
<feature type="transmembrane region" description="Helical" evidence="9">
    <location>
        <begin position="132"/>
        <end position="157"/>
    </location>
</feature>
<keyword evidence="10" id="KW-1185">Reference proteome</keyword>
<sequence length="333" mass="35680">MAAEADGRLKRLLVPILLPEKCYDQLFVQWDLLHVPCLKILLSKGLGLGIVAGSLLVKLPQVFKILGAKSAEGLSLQSIMLELVALTGTMVYSITNNFPFSSWGEALFLMLQTITICFLVMHYREQTVKGVVFLACYALVLLVLLSPLTPLAVVTLLQASNVPAVVVGRVGTRNKGKDAGGGGQGGGAEGQSMGVLDGGEWGNHPWEHRKNFDNITKGLNSSPSCSRQPLTTAVGTQASFQPSQSFCCLEAPWPESSLLFRKLETPSWLEPLWSPPSAMASSQPSSCSTGIQSLPMSRKRHSSTQPAPGVIQCFHSATQLQGPPHLSQTTGVT</sequence>
<dbReference type="Gene3D" id="1.20.1280.290">
    <property type="match status" value="1"/>
</dbReference>
<dbReference type="AlphaFoldDB" id="A0A3Q0E1W7"/>
<dbReference type="Proteomes" id="UP000189704">
    <property type="component" value="Unplaced"/>
</dbReference>
<dbReference type="InterPro" id="IPR006603">
    <property type="entry name" value="PQ-loop_rpt"/>
</dbReference>
<keyword evidence="4" id="KW-0677">Repeat</keyword>
<evidence type="ECO:0000313" key="11">
    <source>
        <dbReference type="RefSeq" id="XP_021570294.1"/>
    </source>
</evidence>
<dbReference type="Pfam" id="PF04193">
    <property type="entry name" value="PQ-loop"/>
    <property type="match status" value="1"/>
</dbReference>
<proteinExistence type="inferred from homology"/>
<dbReference type="PANTHER" id="PTHR12226">
    <property type="entry name" value="MANNOSE-P-DOLICHOL UTILIZATION DEFECT 1 LEC35 -RELATED"/>
    <property type="match status" value="1"/>
</dbReference>
<feature type="transmembrane region" description="Helical" evidence="9">
    <location>
        <begin position="100"/>
        <end position="120"/>
    </location>
</feature>
<reference evidence="11" key="1">
    <citation type="submission" date="2025-08" db="UniProtKB">
        <authorList>
            <consortium name="RefSeq"/>
        </authorList>
    </citation>
    <scope>IDENTIFICATION</scope>
</reference>
<keyword evidence="5 9" id="KW-1133">Transmembrane helix</keyword>
<evidence type="ECO:0000256" key="1">
    <source>
        <dbReference type="ARBA" id="ARBA00004141"/>
    </source>
</evidence>
<dbReference type="InterPro" id="IPR016817">
    <property type="entry name" value="MannP-dilichol_defect-1"/>
</dbReference>
<dbReference type="RefSeq" id="XP_021570294.1">
    <property type="nucleotide sequence ID" value="XM_021714619.1"/>
</dbReference>
<dbReference type="GO" id="GO:0016020">
    <property type="term" value="C:membrane"/>
    <property type="evidence" value="ECO:0007669"/>
    <property type="project" value="UniProtKB-SubCell"/>
</dbReference>
<evidence type="ECO:0000256" key="7">
    <source>
        <dbReference type="ARBA" id="ARBA00038475"/>
    </source>
</evidence>
<evidence type="ECO:0000256" key="6">
    <source>
        <dbReference type="ARBA" id="ARBA00023136"/>
    </source>
</evidence>
<dbReference type="PANTHER" id="PTHR12226:SF2">
    <property type="entry name" value="MANNOSE-P-DOLICHOL UTILIZATION DEFECT 1 PROTEIN"/>
    <property type="match status" value="1"/>
</dbReference>
<evidence type="ECO:0000256" key="5">
    <source>
        <dbReference type="ARBA" id="ARBA00022989"/>
    </source>
</evidence>
<feature type="compositionally biased region" description="Low complexity" evidence="8">
    <location>
        <begin position="276"/>
        <end position="288"/>
    </location>
</feature>